<dbReference type="InterPro" id="IPR032675">
    <property type="entry name" value="LRR_dom_sf"/>
</dbReference>
<sequence>MPVKQNFFQKLQNEIFTEIVSYLTFRDQCRLISASKYLASKICSLPRNIEITPQQCFGTTRVDVNRFERYISASSIIFVINPFGYGTDSKLRKIVIADMNVSNVSRIRIECMLLYYLNDPRHCVVEVDLSAIIIAPFIVSQMSVNCPRLKKLILGNTRGSCDRRLKQFFTDSIVKKSLKILEINNNNHFSGSALAHAQISILTHLTLKNCNKLHLRHLRTFIRNNKTLISLEITNCCDDERGPNMDIILNSLGCTMISRFVLMNDIAYSDQYISWEMMNRPTYALEELTIGGHRGLNPHILSCVIRNSPNLNCETLVLDDVMCLNCAIWFTKYQKLKSITYRGSCELSGCHLSMFVMINRETLQVFDVTGAEIITCLQCIAQLEIIDSPGNKPILIVINTERIEGALSMNPVIDVSHALVIFTDVAQKY</sequence>
<protein>
    <recommendedName>
        <fullName evidence="3">F-box domain-containing protein</fullName>
    </recommendedName>
</protein>
<comment type="caution">
    <text evidence="1">The sequence shown here is derived from an EMBL/GenBank/DDBJ whole genome shotgun (WGS) entry which is preliminary data.</text>
</comment>
<evidence type="ECO:0000313" key="1">
    <source>
        <dbReference type="EMBL" id="KAK0161654.1"/>
    </source>
</evidence>
<name>A0AA39F2C4_MICHY</name>
<gene>
    <name evidence="1" type="ORF">PV327_008073</name>
</gene>
<dbReference type="Proteomes" id="UP001168972">
    <property type="component" value="Unassembled WGS sequence"/>
</dbReference>
<evidence type="ECO:0000313" key="2">
    <source>
        <dbReference type="Proteomes" id="UP001168972"/>
    </source>
</evidence>
<reference evidence="1" key="2">
    <citation type="submission" date="2023-03" db="EMBL/GenBank/DDBJ databases">
        <authorList>
            <person name="Inwood S.N."/>
            <person name="Skelly J.G."/>
            <person name="Guhlin J."/>
            <person name="Harrop T.W.R."/>
            <person name="Goldson S.G."/>
            <person name="Dearden P.K."/>
        </authorList>
    </citation>
    <scope>NUCLEOTIDE SEQUENCE</scope>
    <source>
        <strain evidence="1">Lincoln</strain>
        <tissue evidence="1">Whole body</tissue>
    </source>
</reference>
<dbReference type="Gene3D" id="3.80.10.10">
    <property type="entry name" value="Ribonuclease Inhibitor"/>
    <property type="match status" value="1"/>
</dbReference>
<dbReference type="EMBL" id="JAQQBR010001834">
    <property type="protein sequence ID" value="KAK0161654.1"/>
    <property type="molecule type" value="Genomic_DNA"/>
</dbReference>
<accession>A0AA39F2C4</accession>
<dbReference type="AlphaFoldDB" id="A0AA39F2C4"/>
<evidence type="ECO:0008006" key="3">
    <source>
        <dbReference type="Google" id="ProtNLM"/>
    </source>
</evidence>
<dbReference type="SUPFAM" id="SSF52047">
    <property type="entry name" value="RNI-like"/>
    <property type="match status" value="1"/>
</dbReference>
<reference evidence="1" key="1">
    <citation type="journal article" date="2023" name="bioRxiv">
        <title>Scaffold-level genome assemblies of two parasitoid biocontrol wasps reveal the parthenogenesis mechanism and an associated novel virus.</title>
        <authorList>
            <person name="Inwood S."/>
            <person name="Skelly J."/>
            <person name="Guhlin J."/>
            <person name="Harrop T."/>
            <person name="Goldson S."/>
            <person name="Dearden P."/>
        </authorList>
    </citation>
    <scope>NUCLEOTIDE SEQUENCE</scope>
    <source>
        <strain evidence="1">Lincoln</strain>
        <tissue evidence="1">Whole body</tissue>
    </source>
</reference>
<proteinExistence type="predicted"/>
<organism evidence="1 2">
    <name type="scientific">Microctonus hyperodae</name>
    <name type="common">Parasitoid wasp</name>
    <dbReference type="NCBI Taxonomy" id="165561"/>
    <lineage>
        <taxon>Eukaryota</taxon>
        <taxon>Metazoa</taxon>
        <taxon>Ecdysozoa</taxon>
        <taxon>Arthropoda</taxon>
        <taxon>Hexapoda</taxon>
        <taxon>Insecta</taxon>
        <taxon>Pterygota</taxon>
        <taxon>Neoptera</taxon>
        <taxon>Endopterygota</taxon>
        <taxon>Hymenoptera</taxon>
        <taxon>Apocrita</taxon>
        <taxon>Ichneumonoidea</taxon>
        <taxon>Braconidae</taxon>
        <taxon>Euphorinae</taxon>
        <taxon>Microctonus</taxon>
    </lineage>
</organism>
<keyword evidence="2" id="KW-1185">Reference proteome</keyword>